<reference evidence="3 4" key="1">
    <citation type="submission" date="2020-02" db="EMBL/GenBank/DDBJ databases">
        <authorList>
            <person name="Ferguson B K."/>
        </authorList>
    </citation>
    <scope>NUCLEOTIDE SEQUENCE [LARGE SCALE GENOMIC DNA]</scope>
</reference>
<organism evidence="3 4">
    <name type="scientific">Nesidiocoris tenuis</name>
    <dbReference type="NCBI Taxonomy" id="355587"/>
    <lineage>
        <taxon>Eukaryota</taxon>
        <taxon>Metazoa</taxon>
        <taxon>Ecdysozoa</taxon>
        <taxon>Arthropoda</taxon>
        <taxon>Hexapoda</taxon>
        <taxon>Insecta</taxon>
        <taxon>Pterygota</taxon>
        <taxon>Neoptera</taxon>
        <taxon>Paraneoptera</taxon>
        <taxon>Hemiptera</taxon>
        <taxon>Heteroptera</taxon>
        <taxon>Panheteroptera</taxon>
        <taxon>Cimicomorpha</taxon>
        <taxon>Miridae</taxon>
        <taxon>Dicyphina</taxon>
        <taxon>Nesidiocoris</taxon>
    </lineage>
</organism>
<comment type="similarity">
    <text evidence="1">Belongs to the PHAF1 family.</text>
</comment>
<dbReference type="AlphaFoldDB" id="A0A6H5HIM3"/>
<evidence type="ECO:0000313" key="4">
    <source>
        <dbReference type="Proteomes" id="UP000479000"/>
    </source>
</evidence>
<name>A0A6H5HIM3_9HEMI</name>
<feature type="domain" description="FAS1" evidence="2">
    <location>
        <begin position="277"/>
        <end position="417"/>
    </location>
</feature>
<dbReference type="Pfam" id="PF02469">
    <property type="entry name" value="Fasciclin"/>
    <property type="match status" value="1"/>
</dbReference>
<proteinExistence type="inferred from homology"/>
<dbReference type="InterPro" id="IPR000782">
    <property type="entry name" value="FAS1_domain"/>
</dbReference>
<evidence type="ECO:0000256" key="1">
    <source>
        <dbReference type="ARBA" id="ARBA00024339"/>
    </source>
</evidence>
<dbReference type="Pfam" id="PF03676">
    <property type="entry name" value="PHAF1"/>
    <property type="match status" value="2"/>
</dbReference>
<dbReference type="EMBL" id="CADCXU010030313">
    <property type="protein sequence ID" value="CAB0016412.1"/>
    <property type="molecule type" value="Genomic_DNA"/>
</dbReference>
<protein>
    <recommendedName>
        <fullName evidence="2">FAS1 domain-containing protein</fullName>
    </recommendedName>
</protein>
<dbReference type="OrthoDB" id="411211at2759"/>
<dbReference type="PANTHER" id="PTHR13465:SF2">
    <property type="entry name" value="PHAGOSOME ASSEMBLY FACTOR 1"/>
    <property type="match status" value="1"/>
</dbReference>
<dbReference type="GO" id="GO:0043001">
    <property type="term" value="P:Golgi to plasma membrane protein transport"/>
    <property type="evidence" value="ECO:0007669"/>
    <property type="project" value="TreeGrafter"/>
</dbReference>
<dbReference type="PROSITE" id="PS50213">
    <property type="entry name" value="FAS1"/>
    <property type="match status" value="1"/>
</dbReference>
<dbReference type="Proteomes" id="UP000479000">
    <property type="component" value="Unassembled WGS sequence"/>
</dbReference>
<dbReference type="Gene3D" id="2.30.180.10">
    <property type="entry name" value="FAS1 domain"/>
    <property type="match status" value="1"/>
</dbReference>
<dbReference type="InterPro" id="IPR005373">
    <property type="entry name" value="PHAF1"/>
</dbReference>
<accession>A0A6H5HIM3</accession>
<dbReference type="InterPro" id="IPR039156">
    <property type="entry name" value="PHAF1/BROMI"/>
</dbReference>
<evidence type="ECO:0000313" key="3">
    <source>
        <dbReference type="EMBL" id="CAB0016412.1"/>
    </source>
</evidence>
<dbReference type="GO" id="GO:0005802">
    <property type="term" value="C:trans-Golgi network"/>
    <property type="evidence" value="ECO:0007669"/>
    <property type="project" value="TreeGrafter"/>
</dbReference>
<dbReference type="SMART" id="SM00554">
    <property type="entry name" value="FAS1"/>
    <property type="match status" value="1"/>
</dbReference>
<dbReference type="PANTHER" id="PTHR13465">
    <property type="entry name" value="UPF0183 PROTEIN"/>
    <property type="match status" value="1"/>
</dbReference>
<keyword evidence="4" id="KW-1185">Reference proteome</keyword>
<evidence type="ECO:0000259" key="2">
    <source>
        <dbReference type="PROSITE" id="PS50213"/>
    </source>
</evidence>
<dbReference type="InterPro" id="IPR036378">
    <property type="entry name" value="FAS1_dom_sf"/>
</dbReference>
<dbReference type="SUPFAM" id="SSF82153">
    <property type="entry name" value="FAS1 domain"/>
    <property type="match status" value="1"/>
</dbReference>
<sequence length="476" mass="53897">MLELDVMPERSIGCEQWEFILGDRSLQFETSETQILVSDILEKWESDIFPLILLVIEQIIIFPEIYAKFLDIFSGMVFNSSDVLPTMDQIEHSFGATLPGLYSPTTHDYVVYFRGVSFYFPVTKYQTGSPKFVNAPSPWASLITIYTGSSERAEETAPLPLSCYNGQVHLYRTGVLRDGRLRLCMYTTGATRSMEPKKENLNRTVGLNDSAETVATNLGAPNRVFFKSEDKMRIHSPSHHRRSASTSSDYFYNYFTLGMVTAYTKWDTIADRLNVSPKPVVLNRASSINTKNFFGATLCYGYSNYIFETQLLRLMDDRFASFDLEFSFTFLVCVNMERVMFSVRFNILPILRHHILPHTVCTAAVRSNRISSIDLAANWVHMEQSESGAVLLDKTAKIAEGDKMATNGVLHVVDTFIIPSSGVSLRDRSSSADQPYQIPGALGEGWSQEGSRQVWRDYPFRTRRIPIGPIGAARRR</sequence>
<gene>
    <name evidence="3" type="ORF">NTEN_LOCUS20598</name>
</gene>